<keyword evidence="2" id="KW-1185">Reference proteome</keyword>
<gene>
    <name evidence="1" type="ORF">A2U01_0010893</name>
</gene>
<accession>A0A392MR52</accession>
<feature type="non-terminal residue" evidence="1">
    <location>
        <position position="1"/>
    </location>
</feature>
<dbReference type="AlphaFoldDB" id="A0A392MR52"/>
<protein>
    <submittedName>
        <fullName evidence="1">Copia-type reverse transcriptase-like protein</fullName>
    </submittedName>
</protein>
<evidence type="ECO:0000313" key="1">
    <source>
        <dbReference type="EMBL" id="MCH89987.1"/>
    </source>
</evidence>
<sequence>CEVEIAKFKSRMKVEFELSDLGMLSYFLGIEFVTTNSGVFMHQRRPDIPYSMGLISKFMEESRTPHFLALKRILKYIKGTADFGILYPRSSPNSEAELIGLPSHNVNITNGGIEKMNLKEDKPLKMLIDKSTIDLAKHPIAHGRSKHLETRFHFLRGQVNKGKLELEQCKSDEQAADILTKPLKRLKFHEIGSVLNL</sequence>
<dbReference type="GO" id="GO:0003964">
    <property type="term" value="F:RNA-directed DNA polymerase activity"/>
    <property type="evidence" value="ECO:0007669"/>
    <property type="project" value="UniProtKB-KW"/>
</dbReference>
<keyword evidence="1" id="KW-0695">RNA-directed DNA polymerase</keyword>
<proteinExistence type="predicted"/>
<organism evidence="1 2">
    <name type="scientific">Trifolium medium</name>
    <dbReference type="NCBI Taxonomy" id="97028"/>
    <lineage>
        <taxon>Eukaryota</taxon>
        <taxon>Viridiplantae</taxon>
        <taxon>Streptophyta</taxon>
        <taxon>Embryophyta</taxon>
        <taxon>Tracheophyta</taxon>
        <taxon>Spermatophyta</taxon>
        <taxon>Magnoliopsida</taxon>
        <taxon>eudicotyledons</taxon>
        <taxon>Gunneridae</taxon>
        <taxon>Pentapetalae</taxon>
        <taxon>rosids</taxon>
        <taxon>fabids</taxon>
        <taxon>Fabales</taxon>
        <taxon>Fabaceae</taxon>
        <taxon>Papilionoideae</taxon>
        <taxon>50 kb inversion clade</taxon>
        <taxon>NPAAA clade</taxon>
        <taxon>Hologalegina</taxon>
        <taxon>IRL clade</taxon>
        <taxon>Trifolieae</taxon>
        <taxon>Trifolium</taxon>
    </lineage>
</organism>
<evidence type="ECO:0000313" key="2">
    <source>
        <dbReference type="Proteomes" id="UP000265520"/>
    </source>
</evidence>
<dbReference type="Proteomes" id="UP000265520">
    <property type="component" value="Unassembled WGS sequence"/>
</dbReference>
<comment type="caution">
    <text evidence="1">The sequence shown here is derived from an EMBL/GenBank/DDBJ whole genome shotgun (WGS) entry which is preliminary data.</text>
</comment>
<reference evidence="1 2" key="1">
    <citation type="journal article" date="2018" name="Front. Plant Sci.">
        <title>Red Clover (Trifolium pratense) and Zigzag Clover (T. medium) - A Picture of Genomic Similarities and Differences.</title>
        <authorList>
            <person name="Dluhosova J."/>
            <person name="Istvanek J."/>
            <person name="Nedelnik J."/>
            <person name="Repkova J."/>
        </authorList>
    </citation>
    <scope>NUCLEOTIDE SEQUENCE [LARGE SCALE GENOMIC DNA]</scope>
    <source>
        <strain evidence="2">cv. 10/8</strain>
        <tissue evidence="1">Leaf</tissue>
    </source>
</reference>
<dbReference type="EMBL" id="LXQA010017356">
    <property type="protein sequence ID" value="MCH89987.1"/>
    <property type="molecule type" value="Genomic_DNA"/>
</dbReference>
<keyword evidence="1" id="KW-0808">Transferase</keyword>
<keyword evidence="1" id="KW-0548">Nucleotidyltransferase</keyword>
<name>A0A392MR52_9FABA</name>
<dbReference type="PANTHER" id="PTHR11439">
    <property type="entry name" value="GAG-POL-RELATED RETROTRANSPOSON"/>
    <property type="match status" value="1"/>
</dbReference>
<dbReference type="CDD" id="cd09272">
    <property type="entry name" value="RNase_HI_RT_Ty1"/>
    <property type="match status" value="1"/>
</dbReference>
<dbReference type="PANTHER" id="PTHR11439:SF483">
    <property type="entry name" value="PEPTIDE SYNTHASE GLIP-LIKE, PUTATIVE (AFU_ORTHOLOGUE AFUA_3G12920)-RELATED"/>
    <property type="match status" value="1"/>
</dbReference>